<dbReference type="GO" id="GO:0006878">
    <property type="term" value="P:intracellular copper ion homeostasis"/>
    <property type="evidence" value="ECO:0007669"/>
    <property type="project" value="InterPro"/>
</dbReference>
<evidence type="ECO:0000313" key="4">
    <source>
        <dbReference type="Proteomes" id="UP000198281"/>
    </source>
</evidence>
<feature type="signal peptide" evidence="2">
    <location>
        <begin position="1"/>
        <end position="18"/>
    </location>
</feature>
<feature type="chain" id="PRO_5012986415" evidence="2">
    <location>
        <begin position="19"/>
        <end position="409"/>
    </location>
</feature>
<keyword evidence="2" id="KW-0732">Signal</keyword>
<gene>
    <name evidence="3" type="ORF">SAMN06295912_10695</name>
</gene>
<dbReference type="Proteomes" id="UP000198281">
    <property type="component" value="Unassembled WGS sequence"/>
</dbReference>
<dbReference type="InterPro" id="IPR007939">
    <property type="entry name" value="Cu-R_B_prcur"/>
</dbReference>
<sequence>MKKIAIALLITTATPALAQHAGHDMSGTQAADPHAGHNMDGAQAADPHAGHGMSGAQAADPHAGHDIGGTQAADPHAGHDMGGAQAADPHAGHDMSGTQAADPHAGHDMSGTQAADPHAGHDMGGAQAADPHAGHDMGGTQAADPHAGHNMGGTTANALPPVAPPPPGALSGPRHAADASFTPEAMAAARAQLAKEHGGGTAHMLMADRLEARIGDGTDAYLWDAQGWTGGDIDKLWVKTEGEGSFNGGFEEAEVQALWSHAVNPWFDLQTGIRTDFRRHGEDHTYAVFGIQGLAPYWFEIDAAAFLSDKGDLTARVEAEYDQRITQKLIVQPRIEFDLAAQDVPELGIGSGLSSIEAGVRLRYEFVREFAPYVGVEYERKIGDTADFARAEGEGVGGWRALIGLRAWF</sequence>
<reference evidence="4" key="1">
    <citation type="submission" date="2017-06" db="EMBL/GenBank/DDBJ databases">
        <authorList>
            <person name="Varghese N."/>
            <person name="Submissions S."/>
        </authorList>
    </citation>
    <scope>NUCLEOTIDE SEQUENCE [LARGE SCALE GENOMIC DNA]</scope>
    <source>
        <strain evidence="4">LNB2</strain>
    </source>
</reference>
<accession>A0A239EDV7</accession>
<dbReference type="GO" id="GO:0009279">
    <property type="term" value="C:cell outer membrane"/>
    <property type="evidence" value="ECO:0007669"/>
    <property type="project" value="InterPro"/>
</dbReference>
<evidence type="ECO:0000313" key="3">
    <source>
        <dbReference type="EMBL" id="SNS42960.1"/>
    </source>
</evidence>
<evidence type="ECO:0000256" key="2">
    <source>
        <dbReference type="SAM" id="SignalP"/>
    </source>
</evidence>
<evidence type="ECO:0000256" key="1">
    <source>
        <dbReference type="SAM" id="MobiDB-lite"/>
    </source>
</evidence>
<dbReference type="GO" id="GO:0005507">
    <property type="term" value="F:copper ion binding"/>
    <property type="evidence" value="ECO:0007669"/>
    <property type="project" value="InterPro"/>
</dbReference>
<dbReference type="AlphaFoldDB" id="A0A239EDV7"/>
<dbReference type="OrthoDB" id="9778934at2"/>
<name>A0A239EDV7_9SPHN</name>
<protein>
    <submittedName>
        <fullName evidence="3">Copper resistance protein B</fullName>
    </submittedName>
</protein>
<organism evidence="3 4">
    <name type="scientific">Edaphosphingomonas laterariae</name>
    <dbReference type="NCBI Taxonomy" id="861865"/>
    <lineage>
        <taxon>Bacteria</taxon>
        <taxon>Pseudomonadati</taxon>
        <taxon>Pseudomonadota</taxon>
        <taxon>Alphaproteobacteria</taxon>
        <taxon>Sphingomonadales</taxon>
        <taxon>Rhizorhabdaceae</taxon>
        <taxon>Edaphosphingomonas</taxon>
    </lineage>
</organism>
<dbReference type="EMBL" id="FZOS01000006">
    <property type="protein sequence ID" value="SNS42960.1"/>
    <property type="molecule type" value="Genomic_DNA"/>
</dbReference>
<dbReference type="RefSeq" id="WP_089219035.1">
    <property type="nucleotide sequence ID" value="NZ_FZOS01000006.1"/>
</dbReference>
<dbReference type="Pfam" id="PF05275">
    <property type="entry name" value="CopB"/>
    <property type="match status" value="1"/>
</dbReference>
<keyword evidence="4" id="KW-1185">Reference proteome</keyword>
<feature type="region of interest" description="Disordered" evidence="1">
    <location>
        <begin position="20"/>
        <end position="177"/>
    </location>
</feature>
<proteinExistence type="predicted"/>